<feature type="transmembrane region" description="Helical" evidence="1">
    <location>
        <begin position="68"/>
        <end position="88"/>
    </location>
</feature>
<gene>
    <name evidence="2" type="ORF">G6Z34_17465</name>
</gene>
<dbReference type="EMBL" id="JAALLZ010000033">
    <property type="protein sequence ID" value="NGU31844.1"/>
    <property type="molecule type" value="Genomic_DNA"/>
</dbReference>
<evidence type="ECO:0000313" key="2">
    <source>
        <dbReference type="EMBL" id="NGU31844.1"/>
    </source>
</evidence>
<proteinExistence type="predicted"/>
<name>A0AAP6WQC4_CLOPF</name>
<reference evidence="2 3" key="1">
    <citation type="submission" date="2020-02" db="EMBL/GenBank/DDBJ databases">
        <title>Genomic Insights into the Phylogeny and Genetic Plasticity of the Human and Animal Enteric Pathogen Clostridium perfringens.</title>
        <authorList>
            <person name="Feng Y."/>
            <person name="Hu Y."/>
        </authorList>
    </citation>
    <scope>NUCLEOTIDE SEQUENCE [LARGE SCALE GENOMIC DNA]</scope>
    <source>
        <strain evidence="2 3">CP-40</strain>
    </source>
</reference>
<protein>
    <submittedName>
        <fullName evidence="2">Uncharacterized protein</fullName>
    </submittedName>
</protein>
<keyword evidence="1" id="KW-0812">Transmembrane</keyword>
<dbReference type="RefSeq" id="WP_003461440.1">
    <property type="nucleotide sequence ID" value="NZ_CATNXU010000001.1"/>
</dbReference>
<organism evidence="2 3">
    <name type="scientific">Clostridium perfringens</name>
    <dbReference type="NCBI Taxonomy" id="1502"/>
    <lineage>
        <taxon>Bacteria</taxon>
        <taxon>Bacillati</taxon>
        <taxon>Bacillota</taxon>
        <taxon>Clostridia</taxon>
        <taxon>Eubacteriales</taxon>
        <taxon>Clostridiaceae</taxon>
        <taxon>Clostridium</taxon>
    </lineage>
</organism>
<evidence type="ECO:0000313" key="3">
    <source>
        <dbReference type="Proteomes" id="UP000481454"/>
    </source>
</evidence>
<sequence>MKEVITGLLIIVALLMAFYEFTSKFLEKSDISLINVINFSSCFMLLVFCRFGFDEFLNNGFVNKEFSILISILVFSCMFFKTIILFIFKEWKEAKKLFLINFVYGVFIFIFSYLIMVL</sequence>
<feature type="transmembrane region" description="Helical" evidence="1">
    <location>
        <begin position="97"/>
        <end position="116"/>
    </location>
</feature>
<evidence type="ECO:0000256" key="1">
    <source>
        <dbReference type="SAM" id="Phobius"/>
    </source>
</evidence>
<dbReference type="AlphaFoldDB" id="A0AAP6WQC4"/>
<accession>A0AAP6WQC4</accession>
<feature type="transmembrane region" description="Helical" evidence="1">
    <location>
        <begin position="6"/>
        <end position="26"/>
    </location>
</feature>
<keyword evidence="1" id="KW-1133">Transmembrane helix</keyword>
<dbReference type="Proteomes" id="UP000481454">
    <property type="component" value="Unassembled WGS sequence"/>
</dbReference>
<feature type="transmembrane region" description="Helical" evidence="1">
    <location>
        <begin position="33"/>
        <end position="53"/>
    </location>
</feature>
<comment type="caution">
    <text evidence="2">The sequence shown here is derived from an EMBL/GenBank/DDBJ whole genome shotgun (WGS) entry which is preliminary data.</text>
</comment>
<keyword evidence="1" id="KW-0472">Membrane</keyword>